<evidence type="ECO:0000313" key="2">
    <source>
        <dbReference type="Proteomes" id="UP001638806"/>
    </source>
</evidence>
<sequence length="280" mass="30518">MATLAKTIIATGVSSGLGFEAVKQLLEQSQPYRIVLGARDTAATTAAFDRLTFDRAANPLTVLPLDLADLRAVKSFASQALEKVDAIDYLLLNAGMIKSAEGPGPHGSRCTICFHLLRDRLVQSRSRIVVVSSGAVRNVPDPSKLEKDLAAGSSAHFQTIYCDSKFTQLLGAHWWRRQLQGQCRVVAVSPGLIPNTGLGRSTDFKLSMQMPDAKTVPEGAASILAALTRNDFPEDPERIFLTSWGEWWNKDVYGNSLDKALQDKWSPSKEEMEKEAGIAS</sequence>
<accession>A0ACC4D897</accession>
<dbReference type="Proteomes" id="UP001638806">
    <property type="component" value="Unassembled WGS sequence"/>
</dbReference>
<gene>
    <name evidence="1" type="ORF">ACCO45_013731</name>
</gene>
<name>A0ACC4D897_PURLI</name>
<organism evidence="1 2">
    <name type="scientific">Purpureocillium lilacinum</name>
    <name type="common">Paecilomyces lilacinus</name>
    <dbReference type="NCBI Taxonomy" id="33203"/>
    <lineage>
        <taxon>Eukaryota</taxon>
        <taxon>Fungi</taxon>
        <taxon>Dikarya</taxon>
        <taxon>Ascomycota</taxon>
        <taxon>Pezizomycotina</taxon>
        <taxon>Sordariomycetes</taxon>
        <taxon>Hypocreomycetidae</taxon>
        <taxon>Hypocreales</taxon>
        <taxon>Ophiocordycipitaceae</taxon>
        <taxon>Purpureocillium</taxon>
    </lineage>
</organism>
<keyword evidence="2" id="KW-1185">Reference proteome</keyword>
<evidence type="ECO:0000313" key="1">
    <source>
        <dbReference type="EMBL" id="KAL3952014.1"/>
    </source>
</evidence>
<protein>
    <submittedName>
        <fullName evidence="1">Uncharacterized protein</fullName>
    </submittedName>
</protein>
<reference evidence="1" key="1">
    <citation type="submission" date="2024-12" db="EMBL/GenBank/DDBJ databases">
        <title>Comparative genomics and development of molecular markers within Purpureocillium lilacinum and among Purpureocillium species.</title>
        <authorList>
            <person name="Yeh Z.-Y."/>
            <person name="Ni N.-T."/>
            <person name="Lo P.-H."/>
            <person name="Mushyakhwo K."/>
            <person name="Lin C.-F."/>
            <person name="Nai Y.-S."/>
        </authorList>
    </citation>
    <scope>NUCLEOTIDE SEQUENCE</scope>
    <source>
        <strain evidence="1">NCHU-NPUST-175</strain>
    </source>
</reference>
<proteinExistence type="predicted"/>
<comment type="caution">
    <text evidence="1">The sequence shown here is derived from an EMBL/GenBank/DDBJ whole genome shotgun (WGS) entry which is preliminary data.</text>
</comment>
<dbReference type="EMBL" id="JBGNUJ010000013">
    <property type="protein sequence ID" value="KAL3952014.1"/>
    <property type="molecule type" value="Genomic_DNA"/>
</dbReference>